<dbReference type="EMBL" id="CACTIH010007595">
    <property type="protein sequence ID" value="CAA3016153.1"/>
    <property type="molecule type" value="Genomic_DNA"/>
</dbReference>
<reference evidence="1 2" key="1">
    <citation type="submission" date="2019-12" db="EMBL/GenBank/DDBJ databases">
        <authorList>
            <person name="Alioto T."/>
            <person name="Alioto T."/>
            <person name="Gomez Garrido J."/>
        </authorList>
    </citation>
    <scope>NUCLEOTIDE SEQUENCE [LARGE SCALE GENOMIC DNA]</scope>
</reference>
<proteinExistence type="predicted"/>
<evidence type="ECO:0000313" key="1">
    <source>
        <dbReference type="EMBL" id="CAA3016153.1"/>
    </source>
</evidence>
<comment type="caution">
    <text evidence="1">The sequence shown here is derived from an EMBL/GenBank/DDBJ whole genome shotgun (WGS) entry which is preliminary data.</text>
</comment>
<dbReference type="Gramene" id="OE9A071506T1">
    <property type="protein sequence ID" value="OE9A071506C1"/>
    <property type="gene ID" value="OE9A071506"/>
</dbReference>
<protein>
    <submittedName>
        <fullName evidence="1">Uncharacterized protein</fullName>
    </submittedName>
</protein>
<accession>A0A8S0UHK2</accession>
<gene>
    <name evidence="1" type="ORF">OLEA9_A071506</name>
</gene>
<organism evidence="1 2">
    <name type="scientific">Olea europaea subsp. europaea</name>
    <dbReference type="NCBI Taxonomy" id="158383"/>
    <lineage>
        <taxon>Eukaryota</taxon>
        <taxon>Viridiplantae</taxon>
        <taxon>Streptophyta</taxon>
        <taxon>Embryophyta</taxon>
        <taxon>Tracheophyta</taxon>
        <taxon>Spermatophyta</taxon>
        <taxon>Magnoliopsida</taxon>
        <taxon>eudicotyledons</taxon>
        <taxon>Gunneridae</taxon>
        <taxon>Pentapetalae</taxon>
        <taxon>asterids</taxon>
        <taxon>lamiids</taxon>
        <taxon>Lamiales</taxon>
        <taxon>Oleaceae</taxon>
        <taxon>Oleeae</taxon>
        <taxon>Olea</taxon>
    </lineage>
</organism>
<dbReference type="AlphaFoldDB" id="A0A8S0UHK2"/>
<keyword evidence="2" id="KW-1185">Reference proteome</keyword>
<evidence type="ECO:0000313" key="2">
    <source>
        <dbReference type="Proteomes" id="UP000594638"/>
    </source>
</evidence>
<name>A0A8S0UHK2_OLEEU</name>
<dbReference type="Proteomes" id="UP000594638">
    <property type="component" value="Unassembled WGS sequence"/>
</dbReference>
<sequence>MQPKFQAFLGSLLDIDMVYRPCSGCVRATIGSQPDFQAFLGSFCARCARHVWARCAGLVRVTSWPWSYLGYVLAMTGTHTDFQAHEGHIRDASLPRQGRRQIFRHAKVARFAAHVRDAGTLPGILGSFWDTVCRSCPGRILVAIEKQPDF</sequence>